<dbReference type="InterPro" id="IPR011050">
    <property type="entry name" value="Pectin_lyase_fold/virulence"/>
</dbReference>
<evidence type="ECO:0000313" key="8">
    <source>
        <dbReference type="Proteomes" id="UP001319045"/>
    </source>
</evidence>
<dbReference type="InterPro" id="IPR012334">
    <property type="entry name" value="Pectin_lyas_fold"/>
</dbReference>
<accession>A0ABM7NVF5</accession>
<dbReference type="EC" id="3.1.1.11" evidence="5"/>
<dbReference type="PROSITE" id="PS00503">
    <property type="entry name" value="PECTINESTERASE_2"/>
    <property type="match status" value="1"/>
</dbReference>
<comment type="catalytic activity">
    <reaction evidence="5">
        <text>[(1-&gt;4)-alpha-D-galacturonosyl methyl ester](n) + n H2O = [(1-&gt;4)-alpha-D-galacturonosyl](n) + n methanol + n H(+)</text>
        <dbReference type="Rhea" id="RHEA:22380"/>
        <dbReference type="Rhea" id="RHEA-COMP:14570"/>
        <dbReference type="Rhea" id="RHEA-COMP:14573"/>
        <dbReference type="ChEBI" id="CHEBI:15377"/>
        <dbReference type="ChEBI" id="CHEBI:15378"/>
        <dbReference type="ChEBI" id="CHEBI:17790"/>
        <dbReference type="ChEBI" id="CHEBI:140522"/>
        <dbReference type="ChEBI" id="CHEBI:140523"/>
        <dbReference type="EC" id="3.1.1.11"/>
    </reaction>
</comment>
<organism evidence="7 8">
    <name type="scientific">Prevotella herbatica</name>
    <dbReference type="NCBI Taxonomy" id="2801997"/>
    <lineage>
        <taxon>Bacteria</taxon>
        <taxon>Pseudomonadati</taxon>
        <taxon>Bacteroidota</taxon>
        <taxon>Bacteroidia</taxon>
        <taxon>Bacteroidales</taxon>
        <taxon>Prevotellaceae</taxon>
        <taxon>Prevotella</taxon>
    </lineage>
</organism>
<keyword evidence="8" id="KW-1185">Reference proteome</keyword>
<evidence type="ECO:0000256" key="4">
    <source>
        <dbReference type="PROSITE-ProRule" id="PRU10040"/>
    </source>
</evidence>
<dbReference type="EMBL" id="AP024484">
    <property type="protein sequence ID" value="BCS84477.1"/>
    <property type="molecule type" value="Genomic_DNA"/>
</dbReference>
<dbReference type="Pfam" id="PF01095">
    <property type="entry name" value="Pectinesterase"/>
    <property type="match status" value="1"/>
</dbReference>
<proteinExistence type="inferred from homology"/>
<evidence type="ECO:0000256" key="5">
    <source>
        <dbReference type="RuleBase" id="RU000589"/>
    </source>
</evidence>
<keyword evidence="2 5" id="KW-0378">Hydrolase</keyword>
<evidence type="ECO:0000313" key="7">
    <source>
        <dbReference type="EMBL" id="BCS84477.1"/>
    </source>
</evidence>
<dbReference type="PANTHER" id="PTHR31321">
    <property type="entry name" value="ACYL-COA THIOESTER HYDROLASE YBHC-RELATED"/>
    <property type="match status" value="1"/>
</dbReference>
<dbReference type="RefSeq" id="WP_207154649.1">
    <property type="nucleotide sequence ID" value="NZ_AP024484.1"/>
</dbReference>
<gene>
    <name evidence="7" type="ORF">prwr041_03700</name>
</gene>
<evidence type="ECO:0000256" key="3">
    <source>
        <dbReference type="ARBA" id="ARBA00023085"/>
    </source>
</evidence>
<keyword evidence="3 5" id="KW-0063">Aspartyl esterase</keyword>
<feature type="domain" description="Pectinesterase catalytic" evidence="6">
    <location>
        <begin position="30"/>
        <end position="314"/>
    </location>
</feature>
<reference evidence="7 8" key="1">
    <citation type="journal article" date="2022" name="Int. J. Syst. Evol. Microbiol.">
        <title>Prevotella herbatica sp. nov., a plant polysaccharide-decomposing anaerobic bacterium isolated from a methanogenic reactor.</title>
        <authorList>
            <person name="Uek A."/>
            <person name="Tonouchi A."/>
            <person name="Kaku N."/>
            <person name="Ueki K."/>
        </authorList>
    </citation>
    <scope>NUCLEOTIDE SEQUENCE [LARGE SCALE GENOMIC DNA]</scope>
    <source>
        <strain evidence="7 8">WR041</strain>
    </source>
</reference>
<keyword evidence="5" id="KW-0732">Signal</keyword>
<dbReference type="PANTHER" id="PTHR31321:SF57">
    <property type="entry name" value="PECTINESTERASE 53-RELATED"/>
    <property type="match status" value="1"/>
</dbReference>
<dbReference type="InterPro" id="IPR033131">
    <property type="entry name" value="Pectinesterase_Asp_AS"/>
</dbReference>
<comment type="pathway">
    <text evidence="5">Glycan metabolism; pectin degradation; 2-dehydro-3-deoxy-D-gluconate from pectin: step 1/5.</text>
</comment>
<evidence type="ECO:0000259" key="6">
    <source>
        <dbReference type="Pfam" id="PF01095"/>
    </source>
</evidence>
<dbReference type="SUPFAM" id="SSF51126">
    <property type="entry name" value="Pectin lyase-like"/>
    <property type="match status" value="1"/>
</dbReference>
<feature type="chain" id="PRO_5045012738" description="Pectinesterase" evidence="5">
    <location>
        <begin position="20"/>
        <end position="327"/>
    </location>
</feature>
<name>A0ABM7NVF5_9BACT</name>
<dbReference type="Proteomes" id="UP001319045">
    <property type="component" value="Chromosome"/>
</dbReference>
<feature type="active site" evidence="4">
    <location>
        <position position="185"/>
    </location>
</feature>
<evidence type="ECO:0000256" key="1">
    <source>
        <dbReference type="ARBA" id="ARBA00008891"/>
    </source>
</evidence>
<sequence length="327" mass="37087">MKKIIIMFAAIFMAANINAANKYDNPDTLFVARDGTAEFRNVSEAIEVCRAFMDYHKVIFVKKGIYKEKLVIPSWLNNIEICGEDRDNTIITYDDHANIKIPETGKPMGTFRTYTLKIEGNDIKLKNITIENNSARLGQAVSLHTEGDRLTFVNCNFLGHQDTIFTGIAGTRLYFADCYIEGTTDFIFGPAIAWFEYCTIKSKADSYVTAASTPVDQPYGYIFNHCKLIAQDGVSKVYLGRPWRPYACTVFMNSELGKHIRPEGWENWKNPENEKTARYSEYNNNGAGANNSGRVKWAHQLSKKEAANITVENVFKQCTNWIPSMNK</sequence>
<comment type="similarity">
    <text evidence="1">Belongs to the pectinesterase family.</text>
</comment>
<protein>
    <recommendedName>
        <fullName evidence="5">Pectinesterase</fullName>
        <ecNumber evidence="5">3.1.1.11</ecNumber>
    </recommendedName>
</protein>
<feature type="signal peptide" evidence="5">
    <location>
        <begin position="1"/>
        <end position="19"/>
    </location>
</feature>
<dbReference type="InterPro" id="IPR000070">
    <property type="entry name" value="Pectinesterase_cat"/>
</dbReference>
<dbReference type="Gene3D" id="2.160.20.10">
    <property type="entry name" value="Single-stranded right-handed beta-helix, Pectin lyase-like"/>
    <property type="match status" value="1"/>
</dbReference>
<evidence type="ECO:0000256" key="2">
    <source>
        <dbReference type="ARBA" id="ARBA00022801"/>
    </source>
</evidence>